<keyword evidence="7" id="KW-0067">ATP-binding</keyword>
<comment type="catalytic activity">
    <reaction evidence="1">
        <text>ATP + protein L-histidine = ADP + protein N-phospho-L-histidine.</text>
        <dbReference type="EC" id="2.7.13.3"/>
    </reaction>
</comment>
<comment type="caution">
    <text evidence="12">The sequence shown here is derived from an EMBL/GenBank/DDBJ whole genome shotgun (WGS) entry which is preliminary data.</text>
</comment>
<dbReference type="Proteomes" id="UP000280008">
    <property type="component" value="Unassembled WGS sequence"/>
</dbReference>
<proteinExistence type="predicted"/>
<feature type="transmembrane region" description="Helical" evidence="10">
    <location>
        <begin position="100"/>
        <end position="119"/>
    </location>
</feature>
<evidence type="ECO:0000256" key="4">
    <source>
        <dbReference type="ARBA" id="ARBA00022679"/>
    </source>
</evidence>
<keyword evidence="10" id="KW-1133">Transmembrane helix</keyword>
<reference evidence="12 13" key="1">
    <citation type="submission" date="2018-10" db="EMBL/GenBank/DDBJ databases">
        <title>Sequencing the genomes of 1000 actinobacteria strains.</title>
        <authorList>
            <person name="Klenk H.-P."/>
        </authorList>
    </citation>
    <scope>NUCLEOTIDE SEQUENCE [LARGE SCALE GENOMIC DNA]</scope>
    <source>
        <strain evidence="12 13">DSM 17894</strain>
    </source>
</reference>
<evidence type="ECO:0000256" key="7">
    <source>
        <dbReference type="ARBA" id="ARBA00022840"/>
    </source>
</evidence>
<keyword evidence="10" id="KW-0812">Transmembrane</keyword>
<dbReference type="AlphaFoldDB" id="A0A495IH69"/>
<keyword evidence="6 12" id="KW-0418">Kinase</keyword>
<organism evidence="12 13">
    <name type="scientific">Frondihabitans australicus</name>
    <dbReference type="NCBI Taxonomy" id="386892"/>
    <lineage>
        <taxon>Bacteria</taxon>
        <taxon>Bacillati</taxon>
        <taxon>Actinomycetota</taxon>
        <taxon>Actinomycetes</taxon>
        <taxon>Micrococcales</taxon>
        <taxon>Microbacteriaceae</taxon>
        <taxon>Frondihabitans</taxon>
    </lineage>
</organism>
<gene>
    <name evidence="12" type="ORF">C8E83_2246</name>
</gene>
<keyword evidence="3" id="KW-0597">Phosphoprotein</keyword>
<name>A0A495IH69_9MICO</name>
<sequence>MSAPRRVEHGLLIGIVAIAVVVVGLVMMELYRTAIPLSPPALVGAQALGIVAAVAVAFRTRFHRLCAAVVVVCTAFSPAAVPALWLALYSFGTHQRYRSVIVSCTGGAAALILCTGLYLRADGYGRSTDMIGVFGLFSLVVALGAAVTGAAAGMAAARHEAVVREIVRLDIESASRARLAEREQLSREIHDLLGHRLALLNLFSSALAGDATADAEKRGIVELITTNVQGAASDLAQLLEVLHRSDGPASVGPSPEPLDSLFERFLAAGMDLTVDRGLGADTVTDAYRRTLERFCREGLTNALKYAAPGPVSVEIDSSADGALSARIRSPFHDPSRTEPRGPAPTSSGIAGLEERAALLGGSVWVDLTSSHLDLLLRLPATTRGEERAEDAA</sequence>
<dbReference type="Gene3D" id="3.30.565.10">
    <property type="entry name" value="Histidine kinase-like ATPase, C-terminal domain"/>
    <property type="match status" value="1"/>
</dbReference>
<feature type="transmembrane region" description="Helical" evidence="10">
    <location>
        <begin position="131"/>
        <end position="157"/>
    </location>
</feature>
<evidence type="ECO:0000256" key="8">
    <source>
        <dbReference type="ARBA" id="ARBA00023012"/>
    </source>
</evidence>
<dbReference type="GO" id="GO:0005524">
    <property type="term" value="F:ATP binding"/>
    <property type="evidence" value="ECO:0007669"/>
    <property type="project" value="UniProtKB-KW"/>
</dbReference>
<dbReference type="InterPro" id="IPR011712">
    <property type="entry name" value="Sig_transdc_His_kin_sub3_dim/P"/>
</dbReference>
<keyword evidence="13" id="KW-1185">Reference proteome</keyword>
<keyword evidence="8" id="KW-0902">Two-component regulatory system</keyword>
<protein>
    <recommendedName>
        <fullName evidence="2">histidine kinase</fullName>
        <ecNumber evidence="2">2.7.13.3</ecNumber>
    </recommendedName>
</protein>
<dbReference type="GO" id="GO:0016020">
    <property type="term" value="C:membrane"/>
    <property type="evidence" value="ECO:0007669"/>
    <property type="project" value="InterPro"/>
</dbReference>
<keyword evidence="4" id="KW-0808">Transferase</keyword>
<evidence type="ECO:0000256" key="5">
    <source>
        <dbReference type="ARBA" id="ARBA00022741"/>
    </source>
</evidence>
<feature type="transmembrane region" description="Helical" evidence="10">
    <location>
        <begin position="12"/>
        <end position="31"/>
    </location>
</feature>
<dbReference type="OrthoDB" id="3253720at2"/>
<evidence type="ECO:0000256" key="2">
    <source>
        <dbReference type="ARBA" id="ARBA00012438"/>
    </source>
</evidence>
<evidence type="ECO:0000259" key="11">
    <source>
        <dbReference type="Pfam" id="PF07730"/>
    </source>
</evidence>
<dbReference type="Pfam" id="PF07730">
    <property type="entry name" value="HisKA_3"/>
    <property type="match status" value="1"/>
</dbReference>
<dbReference type="InterPro" id="IPR036890">
    <property type="entry name" value="HATPase_C_sf"/>
</dbReference>
<dbReference type="Gene3D" id="1.20.5.1930">
    <property type="match status" value="1"/>
</dbReference>
<accession>A0A495IH69</accession>
<feature type="compositionally biased region" description="Basic and acidic residues" evidence="9">
    <location>
        <begin position="330"/>
        <end position="339"/>
    </location>
</feature>
<keyword evidence="5" id="KW-0547">Nucleotide-binding</keyword>
<evidence type="ECO:0000256" key="9">
    <source>
        <dbReference type="SAM" id="MobiDB-lite"/>
    </source>
</evidence>
<dbReference type="PANTHER" id="PTHR24421:SF10">
    <property type="entry name" value="NITRATE_NITRITE SENSOR PROTEIN NARQ"/>
    <property type="match status" value="1"/>
</dbReference>
<keyword evidence="10" id="KW-0472">Membrane</keyword>
<evidence type="ECO:0000313" key="12">
    <source>
        <dbReference type="EMBL" id="RKR75109.1"/>
    </source>
</evidence>
<evidence type="ECO:0000256" key="1">
    <source>
        <dbReference type="ARBA" id="ARBA00000085"/>
    </source>
</evidence>
<evidence type="ECO:0000256" key="3">
    <source>
        <dbReference type="ARBA" id="ARBA00022553"/>
    </source>
</evidence>
<dbReference type="EMBL" id="RBKS01000001">
    <property type="protein sequence ID" value="RKR75109.1"/>
    <property type="molecule type" value="Genomic_DNA"/>
</dbReference>
<dbReference type="PANTHER" id="PTHR24421">
    <property type="entry name" value="NITRATE/NITRITE SENSOR PROTEIN NARX-RELATED"/>
    <property type="match status" value="1"/>
</dbReference>
<dbReference type="GO" id="GO:0000155">
    <property type="term" value="F:phosphorelay sensor kinase activity"/>
    <property type="evidence" value="ECO:0007669"/>
    <property type="project" value="InterPro"/>
</dbReference>
<dbReference type="GO" id="GO:0046983">
    <property type="term" value="F:protein dimerization activity"/>
    <property type="evidence" value="ECO:0007669"/>
    <property type="project" value="InterPro"/>
</dbReference>
<evidence type="ECO:0000313" key="13">
    <source>
        <dbReference type="Proteomes" id="UP000280008"/>
    </source>
</evidence>
<evidence type="ECO:0000256" key="10">
    <source>
        <dbReference type="SAM" id="Phobius"/>
    </source>
</evidence>
<dbReference type="InterPro" id="IPR050482">
    <property type="entry name" value="Sensor_HK_TwoCompSys"/>
</dbReference>
<dbReference type="EC" id="2.7.13.3" evidence="2"/>
<feature type="region of interest" description="Disordered" evidence="9">
    <location>
        <begin position="329"/>
        <end position="348"/>
    </location>
</feature>
<feature type="transmembrane region" description="Helical" evidence="10">
    <location>
        <begin position="65"/>
        <end position="88"/>
    </location>
</feature>
<dbReference type="RefSeq" id="WP_121369941.1">
    <property type="nucleotide sequence ID" value="NZ_RBKS01000001.1"/>
</dbReference>
<evidence type="ECO:0000256" key="6">
    <source>
        <dbReference type="ARBA" id="ARBA00022777"/>
    </source>
</evidence>
<feature type="domain" description="Signal transduction histidine kinase subgroup 3 dimerisation and phosphoacceptor" evidence="11">
    <location>
        <begin position="181"/>
        <end position="244"/>
    </location>
</feature>
<feature type="transmembrane region" description="Helical" evidence="10">
    <location>
        <begin position="37"/>
        <end position="58"/>
    </location>
</feature>